<reference evidence="1 2" key="1">
    <citation type="journal article" date="2019" name="Sci. Rep.">
        <title>Orb-weaving spider Araneus ventricosus genome elucidates the spidroin gene catalogue.</title>
        <authorList>
            <person name="Kono N."/>
            <person name="Nakamura H."/>
            <person name="Ohtoshi R."/>
            <person name="Moran D.A.P."/>
            <person name="Shinohara A."/>
            <person name="Yoshida Y."/>
            <person name="Fujiwara M."/>
            <person name="Mori M."/>
            <person name="Tomita M."/>
            <person name="Arakawa K."/>
        </authorList>
    </citation>
    <scope>NUCLEOTIDE SEQUENCE [LARGE SCALE GENOMIC DNA]</scope>
</reference>
<evidence type="ECO:0000313" key="1">
    <source>
        <dbReference type="EMBL" id="GBN93741.1"/>
    </source>
</evidence>
<comment type="caution">
    <text evidence="1">The sequence shown here is derived from an EMBL/GenBank/DDBJ whole genome shotgun (WGS) entry which is preliminary data.</text>
</comment>
<organism evidence="1 2">
    <name type="scientific">Araneus ventricosus</name>
    <name type="common">Orbweaver spider</name>
    <name type="synonym">Epeira ventricosa</name>
    <dbReference type="NCBI Taxonomy" id="182803"/>
    <lineage>
        <taxon>Eukaryota</taxon>
        <taxon>Metazoa</taxon>
        <taxon>Ecdysozoa</taxon>
        <taxon>Arthropoda</taxon>
        <taxon>Chelicerata</taxon>
        <taxon>Arachnida</taxon>
        <taxon>Araneae</taxon>
        <taxon>Araneomorphae</taxon>
        <taxon>Entelegynae</taxon>
        <taxon>Araneoidea</taxon>
        <taxon>Araneidae</taxon>
        <taxon>Araneus</taxon>
    </lineage>
</organism>
<dbReference type="AlphaFoldDB" id="A0A4Y2T0K0"/>
<accession>A0A4Y2T0K0</accession>
<evidence type="ECO:0000313" key="2">
    <source>
        <dbReference type="Proteomes" id="UP000499080"/>
    </source>
</evidence>
<gene>
    <name evidence="1" type="ORF">AVEN_219115_1</name>
</gene>
<dbReference type="Proteomes" id="UP000499080">
    <property type="component" value="Unassembled WGS sequence"/>
</dbReference>
<name>A0A4Y2T0K0_ARAVE</name>
<sequence length="89" mass="10200">MYPLMVPEIDIKLPAPETTSEYSAAGKFPQTAQCCQILQQDDPVAFSPFTKSLNAECREVFFGKQRTFHFFFRVYEISNVSDLQNITII</sequence>
<protein>
    <submittedName>
        <fullName evidence="1">Uncharacterized protein</fullName>
    </submittedName>
</protein>
<proteinExistence type="predicted"/>
<dbReference type="EMBL" id="BGPR01025113">
    <property type="protein sequence ID" value="GBN93741.1"/>
    <property type="molecule type" value="Genomic_DNA"/>
</dbReference>
<keyword evidence="2" id="KW-1185">Reference proteome</keyword>